<dbReference type="AlphaFoldDB" id="A0A9W6YY89"/>
<sequence>MGIPQASPISSILYLIYSSPIFTESKINEKVTLSGFVDDLNLYITGDDFEANKKAPEDAYGAIIEKGAYLNIGHLILETNCIPYTSKISHMKLLNPTLIDINRI</sequence>
<reference evidence="1" key="1">
    <citation type="submission" date="2023-04" db="EMBL/GenBank/DDBJ databases">
        <title>Ambrosiozyma monospora NBRC 1965.</title>
        <authorList>
            <person name="Ichikawa N."/>
            <person name="Sato H."/>
            <person name="Tonouchi N."/>
        </authorList>
    </citation>
    <scope>NUCLEOTIDE SEQUENCE</scope>
    <source>
        <strain evidence="1">NBRC 1965</strain>
    </source>
</reference>
<evidence type="ECO:0000313" key="2">
    <source>
        <dbReference type="Proteomes" id="UP001165063"/>
    </source>
</evidence>
<dbReference type="EMBL" id="BSXU01005195">
    <property type="protein sequence ID" value="GMG51339.1"/>
    <property type="molecule type" value="Genomic_DNA"/>
</dbReference>
<accession>A0A9W6YY89</accession>
<organism evidence="1 2">
    <name type="scientific">Ambrosiozyma monospora</name>
    <name type="common">Yeast</name>
    <name type="synonym">Endomycopsis monosporus</name>
    <dbReference type="NCBI Taxonomy" id="43982"/>
    <lineage>
        <taxon>Eukaryota</taxon>
        <taxon>Fungi</taxon>
        <taxon>Dikarya</taxon>
        <taxon>Ascomycota</taxon>
        <taxon>Saccharomycotina</taxon>
        <taxon>Pichiomycetes</taxon>
        <taxon>Pichiales</taxon>
        <taxon>Pichiaceae</taxon>
        <taxon>Ambrosiozyma</taxon>
    </lineage>
</organism>
<proteinExistence type="predicted"/>
<dbReference type="Proteomes" id="UP001165063">
    <property type="component" value="Unassembled WGS sequence"/>
</dbReference>
<evidence type="ECO:0000313" key="1">
    <source>
        <dbReference type="EMBL" id="GMG51339.1"/>
    </source>
</evidence>
<keyword evidence="2" id="KW-1185">Reference proteome</keyword>
<name>A0A9W6YY89_AMBMO</name>
<comment type="caution">
    <text evidence="1">The sequence shown here is derived from an EMBL/GenBank/DDBJ whole genome shotgun (WGS) entry which is preliminary data.</text>
</comment>
<gene>
    <name evidence="1" type="ORF">Amon01_000723300</name>
</gene>
<protein>
    <submittedName>
        <fullName evidence="1">Unnamed protein product</fullName>
    </submittedName>
</protein>